<reference evidence="8" key="1">
    <citation type="submission" date="2022-07" db="EMBL/GenBank/DDBJ databases">
        <title>Taxonomy of Aspergillus series Nigri: significant species reduction supported by multi-species coalescent approaches.</title>
        <authorList>
            <person name="Bian C."/>
            <person name="Kusuya Y."/>
            <person name="Sklenar F."/>
            <person name="D'hooge E."/>
            <person name="Yaguchi T."/>
            <person name="Takahashi H."/>
            <person name="Hubka V."/>
        </authorList>
    </citation>
    <scope>NUCLEOTIDE SEQUENCE</scope>
    <source>
        <strain evidence="8">CBS 733.88</strain>
    </source>
</reference>
<evidence type="ECO:0000256" key="4">
    <source>
        <dbReference type="ARBA" id="ARBA00023136"/>
    </source>
</evidence>
<dbReference type="Proteomes" id="UP001143548">
    <property type="component" value="Unassembled WGS sequence"/>
</dbReference>
<feature type="transmembrane region" description="Helical" evidence="6">
    <location>
        <begin position="126"/>
        <end position="147"/>
    </location>
</feature>
<feature type="transmembrane region" description="Helical" evidence="6">
    <location>
        <begin position="367"/>
        <end position="386"/>
    </location>
</feature>
<evidence type="ECO:0000256" key="1">
    <source>
        <dbReference type="ARBA" id="ARBA00004141"/>
    </source>
</evidence>
<feature type="transmembrane region" description="Helical" evidence="6">
    <location>
        <begin position="60"/>
        <end position="83"/>
    </location>
</feature>
<feature type="transmembrane region" description="Helical" evidence="6">
    <location>
        <begin position="340"/>
        <end position="361"/>
    </location>
</feature>
<dbReference type="Gene3D" id="1.20.1250.20">
    <property type="entry name" value="MFS general substrate transporter like domains"/>
    <property type="match status" value="1"/>
</dbReference>
<feature type="region of interest" description="Disordered" evidence="5">
    <location>
        <begin position="1"/>
        <end position="52"/>
    </location>
</feature>
<feature type="compositionally biased region" description="Polar residues" evidence="5">
    <location>
        <begin position="8"/>
        <end position="25"/>
    </location>
</feature>
<dbReference type="PANTHER" id="PTHR23501:SF84">
    <property type="entry name" value="VACUOLAR MEMBRANE AMINO ACID UPTAKE TRANSPORTER FNX2"/>
    <property type="match status" value="1"/>
</dbReference>
<feature type="transmembrane region" description="Helical" evidence="6">
    <location>
        <begin position="510"/>
        <end position="528"/>
    </location>
</feature>
<dbReference type="CDD" id="cd17502">
    <property type="entry name" value="MFS_Azr1_MDR_like"/>
    <property type="match status" value="1"/>
</dbReference>
<feature type="domain" description="Major facilitator superfamily (MFS) profile" evidence="7">
    <location>
        <begin position="61"/>
        <end position="533"/>
    </location>
</feature>
<dbReference type="EMBL" id="BROQ01000006">
    <property type="protein sequence ID" value="GKZ17595.1"/>
    <property type="molecule type" value="Genomic_DNA"/>
</dbReference>
<keyword evidence="3 6" id="KW-1133">Transmembrane helix</keyword>
<feature type="transmembrane region" description="Helical" evidence="6">
    <location>
        <begin position="190"/>
        <end position="216"/>
    </location>
</feature>
<comment type="caution">
    <text evidence="8">The sequence shown here is derived from an EMBL/GenBank/DDBJ whole genome shotgun (WGS) entry which is preliminary data.</text>
</comment>
<organism evidence="8 9">
    <name type="scientific">Aspergillus brasiliensis</name>
    <dbReference type="NCBI Taxonomy" id="319629"/>
    <lineage>
        <taxon>Eukaryota</taxon>
        <taxon>Fungi</taxon>
        <taxon>Dikarya</taxon>
        <taxon>Ascomycota</taxon>
        <taxon>Pezizomycotina</taxon>
        <taxon>Eurotiomycetes</taxon>
        <taxon>Eurotiomycetidae</taxon>
        <taxon>Eurotiales</taxon>
        <taxon>Aspergillaceae</taxon>
        <taxon>Aspergillus</taxon>
        <taxon>Aspergillus subgen. Circumdati</taxon>
    </lineage>
</organism>
<name>A0A9W5YHH3_9EURO</name>
<dbReference type="InterPro" id="IPR011701">
    <property type="entry name" value="MFS"/>
</dbReference>
<dbReference type="Gene3D" id="1.20.1720.10">
    <property type="entry name" value="Multidrug resistance protein D"/>
    <property type="match status" value="1"/>
</dbReference>
<comment type="subcellular location">
    <subcellularLocation>
        <location evidence="1">Membrane</location>
        <topology evidence="1">Multi-pass membrane protein</topology>
    </subcellularLocation>
</comment>
<keyword evidence="2 6" id="KW-0812">Transmembrane</keyword>
<feature type="transmembrane region" description="Helical" evidence="6">
    <location>
        <begin position="304"/>
        <end position="328"/>
    </location>
</feature>
<feature type="transmembrane region" description="Helical" evidence="6">
    <location>
        <begin position="159"/>
        <end position="178"/>
    </location>
</feature>
<sequence>MSPERIPSETSPLLGPQSNGSTTGAIPNIGRQDVESGEQTISPQEEQAKDASESGMGLRYIIPAISLGVFLSAADQTIIMASYGQIGSDLEALNLTSWIATSYFLTLTSFQPLYGKLSDIFGRKPCLLFAYAIFGIGCLFCGLAQNIDQLIAARVFQGIGGGGMTTVVSILMSDIVPLRDRGVWQGVINIIYATGSGIGAPLVPLCILAFIAVTVMLDLPAQEDSHWKTKLRRIDFPGAIVLVGAVFGFLLGLDRGSNVSWTMPITIVSLSVSTALFVLFIIIEVFYAAEPFAPGHIIFNRTFFAAYACNFFSFGGWLAALFYIPLFFQAVDGVSATVAGVRLLPSIISGVSGSLFAGYIMKWTGKFYWLTIAAYAGLTIGLSTIFMASGAVTENTTVLVLGMVACAFGNGIGVTSTLISLISNSTPEDQAVVTACSYLFRSLGSVIGLSLSSTVVQQLLRERLHSALRDSKDIDKIVDGVRQSLDFIKTLDPATGKIVRSCYGWATNKGFAFLVGVVFCALISSFFIRERKLSR</sequence>
<dbReference type="GO" id="GO:0000329">
    <property type="term" value="C:fungal-type vacuole membrane"/>
    <property type="evidence" value="ECO:0007669"/>
    <property type="project" value="TreeGrafter"/>
</dbReference>
<dbReference type="SUPFAM" id="SSF103473">
    <property type="entry name" value="MFS general substrate transporter"/>
    <property type="match status" value="1"/>
</dbReference>
<proteinExistence type="predicted"/>
<protein>
    <recommendedName>
        <fullName evidence="7">Major facilitator superfamily (MFS) profile domain-containing protein</fullName>
    </recommendedName>
</protein>
<evidence type="ECO:0000256" key="5">
    <source>
        <dbReference type="SAM" id="MobiDB-lite"/>
    </source>
</evidence>
<dbReference type="InterPro" id="IPR036259">
    <property type="entry name" value="MFS_trans_sf"/>
</dbReference>
<dbReference type="Pfam" id="PF07690">
    <property type="entry name" value="MFS_1"/>
    <property type="match status" value="1"/>
</dbReference>
<dbReference type="GO" id="GO:0015174">
    <property type="term" value="F:basic amino acid transmembrane transporter activity"/>
    <property type="evidence" value="ECO:0007669"/>
    <property type="project" value="TreeGrafter"/>
</dbReference>
<dbReference type="PANTHER" id="PTHR23501">
    <property type="entry name" value="MAJOR FACILITATOR SUPERFAMILY"/>
    <property type="match status" value="1"/>
</dbReference>
<feature type="transmembrane region" description="Helical" evidence="6">
    <location>
        <begin position="398"/>
        <end position="422"/>
    </location>
</feature>
<dbReference type="AlphaFoldDB" id="A0A9W5YHH3"/>
<evidence type="ECO:0000259" key="7">
    <source>
        <dbReference type="PROSITE" id="PS50850"/>
    </source>
</evidence>
<evidence type="ECO:0000256" key="2">
    <source>
        <dbReference type="ARBA" id="ARBA00022692"/>
    </source>
</evidence>
<evidence type="ECO:0000256" key="6">
    <source>
        <dbReference type="SAM" id="Phobius"/>
    </source>
</evidence>
<accession>A0A9W5YHH3</accession>
<evidence type="ECO:0000313" key="9">
    <source>
        <dbReference type="Proteomes" id="UP001143548"/>
    </source>
</evidence>
<evidence type="ECO:0000313" key="8">
    <source>
        <dbReference type="EMBL" id="GKZ17595.1"/>
    </source>
</evidence>
<evidence type="ECO:0000256" key="3">
    <source>
        <dbReference type="ARBA" id="ARBA00022989"/>
    </source>
</evidence>
<keyword evidence="4 6" id="KW-0472">Membrane</keyword>
<feature type="transmembrane region" description="Helical" evidence="6">
    <location>
        <begin position="95"/>
        <end position="114"/>
    </location>
</feature>
<feature type="transmembrane region" description="Helical" evidence="6">
    <location>
        <begin position="236"/>
        <end position="253"/>
    </location>
</feature>
<feature type="transmembrane region" description="Helical" evidence="6">
    <location>
        <begin position="265"/>
        <end position="289"/>
    </location>
</feature>
<gene>
    <name evidence="8" type="ORF">AbraCBS73388_009266</name>
</gene>
<dbReference type="InterPro" id="IPR020846">
    <property type="entry name" value="MFS_dom"/>
</dbReference>
<dbReference type="PROSITE" id="PS50850">
    <property type="entry name" value="MFS"/>
    <property type="match status" value="1"/>
</dbReference>